<feature type="non-terminal residue" evidence="2">
    <location>
        <position position="1"/>
    </location>
</feature>
<comment type="caution">
    <text evidence="2">The sequence shown here is derived from an EMBL/GenBank/DDBJ whole genome shotgun (WGS) entry which is preliminary data.</text>
</comment>
<feature type="non-terminal residue" evidence="2">
    <location>
        <position position="147"/>
    </location>
</feature>
<proteinExistence type="predicted"/>
<reference evidence="2" key="1">
    <citation type="journal article" date="2021" name="PeerJ">
        <title>Analysis of 44 Vibrio anguillarum genomes reveals high genetic diversity.</title>
        <authorList>
            <person name="Hansen M.J."/>
            <person name="Dalsgaard I."/>
        </authorList>
    </citation>
    <scope>NUCLEOTIDE SEQUENCE</scope>
    <source>
        <strain evidence="2">850617-1/1</strain>
    </source>
</reference>
<protein>
    <submittedName>
        <fullName evidence="2">ATP-binding protein</fullName>
    </submittedName>
</protein>
<evidence type="ECO:0000256" key="1">
    <source>
        <dbReference type="SAM" id="MobiDB-lite"/>
    </source>
</evidence>
<organism evidence="2 3">
    <name type="scientific">Vibrio anguillarum</name>
    <name type="common">Listonella anguillarum</name>
    <dbReference type="NCBI Taxonomy" id="55601"/>
    <lineage>
        <taxon>Bacteria</taxon>
        <taxon>Pseudomonadati</taxon>
        <taxon>Pseudomonadota</taxon>
        <taxon>Gammaproteobacteria</taxon>
        <taxon>Vibrionales</taxon>
        <taxon>Vibrionaceae</taxon>
        <taxon>Vibrio</taxon>
    </lineage>
</organism>
<accession>A0AAW4BPZ0</accession>
<dbReference type="AlphaFoldDB" id="A0AAW4BPZ0"/>
<name>A0AAW4BPZ0_VIBAN</name>
<dbReference type="EMBL" id="SCLC01002095">
    <property type="protein sequence ID" value="MBF4438437.1"/>
    <property type="molecule type" value="Genomic_DNA"/>
</dbReference>
<keyword evidence="2" id="KW-0547">Nucleotide-binding</keyword>
<sequence length="147" mass="16409">SAGNMDLAVRIYYSAQKAVIGSSDERITEEVLELGASIAIRATKKLTEEMRKKHAISILKRNRKDGNAELNNHRSEDRSSKEVINTKSKTITIPGDLTRPHHPEFLEELTELVFAEDLSDRILDTNLIERASQGSDPLENLRASGVL</sequence>
<feature type="region of interest" description="Disordered" evidence="1">
    <location>
        <begin position="61"/>
        <end position="99"/>
    </location>
</feature>
<evidence type="ECO:0000313" key="3">
    <source>
        <dbReference type="Proteomes" id="UP000786185"/>
    </source>
</evidence>
<gene>
    <name evidence="2" type="ORF">ERJ77_28905</name>
</gene>
<evidence type="ECO:0000313" key="2">
    <source>
        <dbReference type="EMBL" id="MBF4438437.1"/>
    </source>
</evidence>
<feature type="compositionally biased region" description="Polar residues" evidence="1">
    <location>
        <begin position="82"/>
        <end position="91"/>
    </location>
</feature>
<keyword evidence="2" id="KW-0067">ATP-binding</keyword>
<dbReference type="Proteomes" id="UP000786185">
    <property type="component" value="Unassembled WGS sequence"/>
</dbReference>
<dbReference type="GO" id="GO:0005524">
    <property type="term" value="F:ATP binding"/>
    <property type="evidence" value="ECO:0007669"/>
    <property type="project" value="UniProtKB-KW"/>
</dbReference>
<feature type="compositionally biased region" description="Basic and acidic residues" evidence="1">
    <location>
        <begin position="64"/>
        <end position="81"/>
    </location>
</feature>